<evidence type="ECO:0000256" key="1">
    <source>
        <dbReference type="ARBA" id="ARBA00004141"/>
    </source>
</evidence>
<feature type="coiled-coil region" evidence="8">
    <location>
        <begin position="221"/>
        <end position="251"/>
    </location>
</feature>
<keyword evidence="7 11" id="KW-0407">Ion channel</keyword>
<organism evidence="11 12">
    <name type="scientific">Salimicrobium flavidum</name>
    <dbReference type="NCBI Taxonomy" id="570947"/>
    <lineage>
        <taxon>Bacteria</taxon>
        <taxon>Bacillati</taxon>
        <taxon>Bacillota</taxon>
        <taxon>Bacilli</taxon>
        <taxon>Bacillales</taxon>
        <taxon>Bacillaceae</taxon>
        <taxon>Salimicrobium</taxon>
    </lineage>
</organism>
<dbReference type="GO" id="GO:0008076">
    <property type="term" value="C:voltage-gated potassium channel complex"/>
    <property type="evidence" value="ECO:0007669"/>
    <property type="project" value="InterPro"/>
</dbReference>
<feature type="transmembrane region" description="Helical" evidence="9">
    <location>
        <begin position="171"/>
        <end position="196"/>
    </location>
</feature>
<name>A0A1N7IRY3_9BACI</name>
<keyword evidence="12" id="KW-1185">Reference proteome</keyword>
<gene>
    <name evidence="11" type="ORF">SAMN05421687_10270</name>
</gene>
<dbReference type="Gene3D" id="1.20.120.350">
    <property type="entry name" value="Voltage-gated potassium channels. Chain C"/>
    <property type="match status" value="1"/>
</dbReference>
<evidence type="ECO:0000256" key="6">
    <source>
        <dbReference type="ARBA" id="ARBA00023136"/>
    </source>
</evidence>
<dbReference type="Gene3D" id="1.20.5.110">
    <property type="match status" value="1"/>
</dbReference>
<proteinExistence type="predicted"/>
<keyword evidence="8" id="KW-0175">Coiled coil</keyword>
<evidence type="ECO:0000256" key="9">
    <source>
        <dbReference type="SAM" id="Phobius"/>
    </source>
</evidence>
<reference evidence="12" key="1">
    <citation type="submission" date="2017-01" db="EMBL/GenBank/DDBJ databases">
        <authorList>
            <person name="Varghese N."/>
            <person name="Submissions S."/>
        </authorList>
    </citation>
    <scope>NUCLEOTIDE SEQUENCE [LARGE SCALE GENOMIC DNA]</scope>
    <source>
        <strain evidence="12">DSM 23127</strain>
    </source>
</reference>
<dbReference type="GO" id="GO:0001508">
    <property type="term" value="P:action potential"/>
    <property type="evidence" value="ECO:0007669"/>
    <property type="project" value="TreeGrafter"/>
</dbReference>
<feature type="transmembrane region" description="Helical" evidence="9">
    <location>
        <begin position="116"/>
        <end position="133"/>
    </location>
</feature>
<evidence type="ECO:0000256" key="2">
    <source>
        <dbReference type="ARBA" id="ARBA00022448"/>
    </source>
</evidence>
<evidence type="ECO:0000256" key="7">
    <source>
        <dbReference type="ARBA" id="ARBA00023303"/>
    </source>
</evidence>
<dbReference type="GO" id="GO:0005249">
    <property type="term" value="F:voltage-gated potassium channel activity"/>
    <property type="evidence" value="ECO:0007669"/>
    <property type="project" value="InterPro"/>
</dbReference>
<keyword evidence="3 9" id="KW-0812">Transmembrane</keyword>
<dbReference type="Gene3D" id="1.10.287.70">
    <property type="match status" value="1"/>
</dbReference>
<dbReference type="PANTHER" id="PTHR11537">
    <property type="entry name" value="VOLTAGE-GATED POTASSIUM CHANNEL"/>
    <property type="match status" value="1"/>
</dbReference>
<feature type="transmembrane region" description="Helical" evidence="9">
    <location>
        <begin position="9"/>
        <end position="29"/>
    </location>
</feature>
<evidence type="ECO:0000256" key="5">
    <source>
        <dbReference type="ARBA" id="ARBA00023065"/>
    </source>
</evidence>
<comment type="subcellular location">
    <subcellularLocation>
        <location evidence="1">Membrane</location>
        <topology evidence="1">Multi-pass membrane protein</topology>
    </subcellularLocation>
</comment>
<dbReference type="InterPro" id="IPR028325">
    <property type="entry name" value="VG_K_chnl"/>
</dbReference>
<dbReference type="AlphaFoldDB" id="A0A1N7IRY3"/>
<keyword evidence="2" id="KW-0813">Transport</keyword>
<dbReference type="InterPro" id="IPR013099">
    <property type="entry name" value="K_chnl_dom"/>
</dbReference>
<dbReference type="InterPro" id="IPR027359">
    <property type="entry name" value="Volt_channel_dom_sf"/>
</dbReference>
<keyword evidence="6 9" id="KW-0472">Membrane</keyword>
<dbReference type="PANTHER" id="PTHR11537:SF254">
    <property type="entry name" value="POTASSIUM VOLTAGE-GATED CHANNEL PROTEIN SHAB"/>
    <property type="match status" value="1"/>
</dbReference>
<keyword evidence="4 9" id="KW-1133">Transmembrane helix</keyword>
<sequence>MEEEKKQEWWLAYEITLVTLAFISVLFIWTDNAVLMVIDRFVWLIFFTDVLVRFIAADRKWEYIKRNPFDIIAAIPLDAIFQTARIVRLFRVLRFFAIARKYLGTLYSIIKTNGLDLVLSVAFILIFGAAIVAKEFEPSITSYMNGVWWSVVTTTTVGYGDISPETGVGRIVAVILMLVGIGLIGMITSSITTFFLKDGERKDETVNFIQNQLDHFDDLSDKEVNRLIAMLEEMRKEKEEQEDGREDSELGD</sequence>
<feature type="transmembrane region" description="Helical" evidence="9">
    <location>
        <begin position="35"/>
        <end position="56"/>
    </location>
</feature>
<evidence type="ECO:0000256" key="4">
    <source>
        <dbReference type="ARBA" id="ARBA00022989"/>
    </source>
</evidence>
<feature type="domain" description="Potassium channel" evidence="10">
    <location>
        <begin position="121"/>
        <end position="195"/>
    </location>
</feature>
<evidence type="ECO:0000313" key="12">
    <source>
        <dbReference type="Proteomes" id="UP000187608"/>
    </source>
</evidence>
<keyword evidence="5" id="KW-0406">Ion transport</keyword>
<dbReference type="SUPFAM" id="SSF81324">
    <property type="entry name" value="Voltage-gated potassium channels"/>
    <property type="match status" value="1"/>
</dbReference>
<evidence type="ECO:0000256" key="8">
    <source>
        <dbReference type="SAM" id="Coils"/>
    </source>
</evidence>
<accession>A0A1N7IRY3</accession>
<dbReference type="STRING" id="570947.SAMN05421687_10270"/>
<dbReference type="OrthoDB" id="9785285at2"/>
<dbReference type="Pfam" id="PF07885">
    <property type="entry name" value="Ion_trans_2"/>
    <property type="match status" value="1"/>
</dbReference>
<dbReference type="RefSeq" id="WP_076556985.1">
    <property type="nucleotide sequence ID" value="NZ_FTOC01000002.1"/>
</dbReference>
<evidence type="ECO:0000259" key="10">
    <source>
        <dbReference type="Pfam" id="PF07885"/>
    </source>
</evidence>
<dbReference type="Proteomes" id="UP000187608">
    <property type="component" value="Unassembled WGS sequence"/>
</dbReference>
<evidence type="ECO:0000313" key="11">
    <source>
        <dbReference type="EMBL" id="SIS39853.1"/>
    </source>
</evidence>
<dbReference type="EMBL" id="FTOC01000002">
    <property type="protein sequence ID" value="SIS39853.1"/>
    <property type="molecule type" value="Genomic_DNA"/>
</dbReference>
<protein>
    <submittedName>
        <fullName evidence="11">Voltage-gated potassium channel</fullName>
    </submittedName>
</protein>
<evidence type="ECO:0000256" key="3">
    <source>
        <dbReference type="ARBA" id="ARBA00022692"/>
    </source>
</evidence>